<proteinExistence type="predicted"/>
<dbReference type="EnsemblMetazoa" id="CLYHEMT016975.1">
    <property type="protein sequence ID" value="CLYHEMP016975.1"/>
    <property type="gene ID" value="CLYHEMG016975"/>
</dbReference>
<sequence length="250" mass="28691">MAQSRFGRSSGFRQQAYEEEIRGRLQRILEADYVAPDLYQRLQRELESMDMYVPYKILYKEHNGEVVDATILPSDVARETQSITRRFTSIQDMGYGEGVDGRWSGGPGGGGGQQRGTSLHQEDIEKVDFGNKEVHNVKGTTADVRVKAKETNYKSWIKFWKQIYERQNTISCKIEKPFSNEEKGNQHGGKISGGHMEYKIRDNFWYILPICTGHNHSKFNRVYNDRPGKVMTTTSDAKAIRIHPIPLPEN</sequence>
<protein>
    <submittedName>
        <fullName evidence="1">Uncharacterized protein</fullName>
    </submittedName>
</protein>
<dbReference type="AlphaFoldDB" id="A0A7M5X3R3"/>
<name>A0A7M5X3R3_9CNID</name>
<evidence type="ECO:0000313" key="2">
    <source>
        <dbReference type="Proteomes" id="UP000594262"/>
    </source>
</evidence>
<evidence type="ECO:0000313" key="1">
    <source>
        <dbReference type="EnsemblMetazoa" id="CLYHEMP016975.1"/>
    </source>
</evidence>
<keyword evidence="2" id="KW-1185">Reference proteome</keyword>
<reference evidence="1" key="1">
    <citation type="submission" date="2021-01" db="UniProtKB">
        <authorList>
            <consortium name="EnsemblMetazoa"/>
        </authorList>
    </citation>
    <scope>IDENTIFICATION</scope>
</reference>
<dbReference type="Proteomes" id="UP000594262">
    <property type="component" value="Unplaced"/>
</dbReference>
<dbReference type="OrthoDB" id="5428024at2759"/>
<organism evidence="1 2">
    <name type="scientific">Clytia hemisphaerica</name>
    <dbReference type="NCBI Taxonomy" id="252671"/>
    <lineage>
        <taxon>Eukaryota</taxon>
        <taxon>Metazoa</taxon>
        <taxon>Cnidaria</taxon>
        <taxon>Hydrozoa</taxon>
        <taxon>Hydroidolina</taxon>
        <taxon>Leptothecata</taxon>
        <taxon>Obeliida</taxon>
        <taxon>Clytiidae</taxon>
        <taxon>Clytia</taxon>
    </lineage>
</organism>
<accession>A0A7M5X3R3</accession>